<dbReference type="EMBL" id="JAPQKO010000001">
    <property type="protein sequence ID" value="KAJ5183520.1"/>
    <property type="molecule type" value="Genomic_DNA"/>
</dbReference>
<evidence type="ECO:0000259" key="4">
    <source>
        <dbReference type="Pfam" id="PF02826"/>
    </source>
</evidence>
<evidence type="ECO:0000256" key="2">
    <source>
        <dbReference type="ARBA" id="ARBA00023002"/>
    </source>
</evidence>
<accession>A0A9W9LZM2</accession>
<comment type="caution">
    <text evidence="5">The sequence shown here is derived from an EMBL/GenBank/DDBJ whole genome shotgun (WGS) entry which is preliminary data.</text>
</comment>
<name>A0A9W9LZM2_9EURO</name>
<evidence type="ECO:0000313" key="5">
    <source>
        <dbReference type="EMBL" id="KAJ5183520.1"/>
    </source>
</evidence>
<dbReference type="SUPFAM" id="SSF52283">
    <property type="entry name" value="Formate/glycerate dehydrogenase catalytic domain-like"/>
    <property type="match status" value="1"/>
</dbReference>
<sequence>MQLAHPELPARLVRLPRGFTSEIMTETIVALDTCFCAIPPFRFPHLLYEYTSTSQAQTTARLGDATIMVTDSLICVSIVGVDHIDLPACRERGIRVCNTPGATTEAVAEHAIALYFSAGRNIVRARNWVMRGTEWARVPSGMEPFDRLPIPCSQDKMGIIGHGKIGQKIAVFARALGMAVLIADRRGVSHPHIRQGRTAFEDVLQQATAIVLTYPWDESTTGMIAEKELGLMQPQSILINVGRGGLVNERDLIAALESRKIAGYTADVLAAEPATKQNSLLLSSAAPNLTLSPDIAWYNGTSIECVSIQSIVEGFVAGQEMNVVC</sequence>
<dbReference type="GO" id="GO:0016616">
    <property type="term" value="F:oxidoreductase activity, acting on the CH-OH group of donors, NAD or NADP as acceptor"/>
    <property type="evidence" value="ECO:0007669"/>
    <property type="project" value="InterPro"/>
</dbReference>
<feature type="domain" description="D-isomer specific 2-hydroxyacid dehydrogenase NAD-binding" evidence="4">
    <location>
        <begin position="113"/>
        <end position="295"/>
    </location>
</feature>
<reference evidence="5" key="1">
    <citation type="submission" date="2022-11" db="EMBL/GenBank/DDBJ databases">
        <authorList>
            <person name="Petersen C."/>
        </authorList>
    </citation>
    <scope>NUCLEOTIDE SEQUENCE</scope>
    <source>
        <strain evidence="5">IBT 21917</strain>
    </source>
</reference>
<evidence type="ECO:0000256" key="1">
    <source>
        <dbReference type="ARBA" id="ARBA00005854"/>
    </source>
</evidence>
<keyword evidence="3" id="KW-0520">NAD</keyword>
<dbReference type="InterPro" id="IPR036291">
    <property type="entry name" value="NAD(P)-bd_dom_sf"/>
</dbReference>
<evidence type="ECO:0000313" key="6">
    <source>
        <dbReference type="Proteomes" id="UP001146351"/>
    </source>
</evidence>
<dbReference type="Pfam" id="PF02826">
    <property type="entry name" value="2-Hacid_dh_C"/>
    <property type="match status" value="1"/>
</dbReference>
<keyword evidence="6" id="KW-1185">Reference proteome</keyword>
<comment type="similarity">
    <text evidence="1">Belongs to the D-isomer specific 2-hydroxyacid dehydrogenase family.</text>
</comment>
<protein>
    <recommendedName>
        <fullName evidence="4">D-isomer specific 2-hydroxyacid dehydrogenase NAD-binding domain-containing protein</fullName>
    </recommendedName>
</protein>
<dbReference type="InterPro" id="IPR006140">
    <property type="entry name" value="D-isomer_DH_NAD-bd"/>
</dbReference>
<dbReference type="OrthoDB" id="298012at2759"/>
<organism evidence="5 6">
    <name type="scientific">Penicillium capsulatum</name>
    <dbReference type="NCBI Taxonomy" id="69766"/>
    <lineage>
        <taxon>Eukaryota</taxon>
        <taxon>Fungi</taxon>
        <taxon>Dikarya</taxon>
        <taxon>Ascomycota</taxon>
        <taxon>Pezizomycotina</taxon>
        <taxon>Eurotiomycetes</taxon>
        <taxon>Eurotiomycetidae</taxon>
        <taxon>Eurotiales</taxon>
        <taxon>Aspergillaceae</taxon>
        <taxon>Penicillium</taxon>
    </lineage>
</organism>
<dbReference type="AlphaFoldDB" id="A0A9W9LZM2"/>
<evidence type="ECO:0000256" key="3">
    <source>
        <dbReference type="ARBA" id="ARBA00023027"/>
    </source>
</evidence>
<dbReference type="GO" id="GO:0051287">
    <property type="term" value="F:NAD binding"/>
    <property type="evidence" value="ECO:0007669"/>
    <property type="project" value="InterPro"/>
</dbReference>
<reference evidence="5" key="2">
    <citation type="journal article" date="2023" name="IMA Fungus">
        <title>Comparative genomic study of the Penicillium genus elucidates a diverse pangenome and 15 lateral gene transfer events.</title>
        <authorList>
            <person name="Petersen C."/>
            <person name="Sorensen T."/>
            <person name="Nielsen M.R."/>
            <person name="Sondergaard T.E."/>
            <person name="Sorensen J.L."/>
            <person name="Fitzpatrick D.A."/>
            <person name="Frisvad J.C."/>
            <person name="Nielsen K.L."/>
        </authorList>
    </citation>
    <scope>NUCLEOTIDE SEQUENCE</scope>
    <source>
        <strain evidence="5">IBT 21917</strain>
    </source>
</reference>
<dbReference type="InterPro" id="IPR050418">
    <property type="entry name" value="D-iso_2-hydroxyacid_DH_PdxB"/>
</dbReference>
<dbReference type="Proteomes" id="UP001146351">
    <property type="component" value="Unassembled WGS sequence"/>
</dbReference>
<gene>
    <name evidence="5" type="ORF">N7492_001136</name>
</gene>
<dbReference type="SUPFAM" id="SSF51735">
    <property type="entry name" value="NAD(P)-binding Rossmann-fold domains"/>
    <property type="match status" value="1"/>
</dbReference>
<proteinExistence type="inferred from homology"/>
<keyword evidence="2" id="KW-0560">Oxidoreductase</keyword>
<dbReference type="Gene3D" id="3.40.50.720">
    <property type="entry name" value="NAD(P)-binding Rossmann-like Domain"/>
    <property type="match status" value="2"/>
</dbReference>
<dbReference type="PANTHER" id="PTHR43761">
    <property type="entry name" value="D-ISOMER SPECIFIC 2-HYDROXYACID DEHYDROGENASE FAMILY PROTEIN (AFU_ORTHOLOGUE AFUA_1G13630)"/>
    <property type="match status" value="1"/>
</dbReference>
<dbReference type="PANTHER" id="PTHR43761:SF1">
    <property type="entry name" value="D-ISOMER SPECIFIC 2-HYDROXYACID DEHYDROGENASE CATALYTIC DOMAIN-CONTAINING PROTEIN-RELATED"/>
    <property type="match status" value="1"/>
</dbReference>